<evidence type="ECO:0000256" key="10">
    <source>
        <dbReference type="ARBA" id="ARBA00025598"/>
    </source>
</evidence>
<keyword evidence="5 11" id="KW-1003">Cell membrane</keyword>
<name>A0A172YGW2_9GAMM</name>
<evidence type="ECO:0000259" key="12">
    <source>
        <dbReference type="Pfam" id="PF01706"/>
    </source>
</evidence>
<dbReference type="GO" id="GO:0003774">
    <property type="term" value="F:cytoskeletal motor activity"/>
    <property type="evidence" value="ECO:0007669"/>
    <property type="project" value="InterPro"/>
</dbReference>
<dbReference type="InterPro" id="IPR011002">
    <property type="entry name" value="FliG_a-hlx"/>
</dbReference>
<keyword evidence="16" id="KW-1185">Reference proteome</keyword>
<gene>
    <name evidence="15" type="primary">fliG</name>
    <name evidence="15" type="ORF">A5892_13480</name>
</gene>
<keyword evidence="9 11" id="KW-0975">Bacterial flagellum</keyword>
<keyword evidence="7 11" id="KW-0283">Flagellar rotation</keyword>
<dbReference type="Pfam" id="PF01706">
    <property type="entry name" value="FliG_C"/>
    <property type="match status" value="1"/>
</dbReference>
<proteinExistence type="inferred from homology"/>
<evidence type="ECO:0000256" key="11">
    <source>
        <dbReference type="PIRNR" id="PIRNR003161"/>
    </source>
</evidence>
<keyword evidence="15" id="KW-0282">Flagellum</keyword>
<evidence type="ECO:0000256" key="9">
    <source>
        <dbReference type="ARBA" id="ARBA00023143"/>
    </source>
</evidence>
<evidence type="ECO:0000256" key="5">
    <source>
        <dbReference type="ARBA" id="ARBA00022475"/>
    </source>
</evidence>
<dbReference type="GO" id="GO:0006935">
    <property type="term" value="P:chemotaxis"/>
    <property type="evidence" value="ECO:0007669"/>
    <property type="project" value="UniProtKB-KW"/>
</dbReference>
<comment type="function">
    <text evidence="10 11">FliG is one of three proteins (FliG, FliN, FliM) that forms the rotor-mounted switch complex (C ring), located at the base of the basal body. This complex interacts with the CheY and CheZ chemotaxis proteins, in addition to contacting components of the motor that determine the direction of flagellar rotation.</text>
</comment>
<feature type="domain" description="Flagellar motor switch protein FliG N-terminal" evidence="14">
    <location>
        <begin position="13"/>
        <end position="111"/>
    </location>
</feature>
<keyword evidence="6 11" id="KW-0145">Chemotaxis</keyword>
<dbReference type="GO" id="GO:0071973">
    <property type="term" value="P:bacterial-type flagellum-dependent cell motility"/>
    <property type="evidence" value="ECO:0007669"/>
    <property type="project" value="InterPro"/>
</dbReference>
<dbReference type="PIRSF" id="PIRSF003161">
    <property type="entry name" value="FliG"/>
    <property type="match status" value="1"/>
</dbReference>
<evidence type="ECO:0000256" key="4">
    <source>
        <dbReference type="ARBA" id="ARBA00021870"/>
    </source>
</evidence>
<sequence length="337" mass="37323">MTSANVEFNLTAGLERSAILMLALEEETAVHVFKHLSMHDVQRLSRAMAGLGPLSNERVTEVMNDFDDELDQFSAINIDSTEHLKGILTKTLGEDRATELLSDILEASNSTGLDSLNGMEAKVIAELIRDEHPQIIATIIVHLERGHAANVLNLLDDDQRSDILLRIATFGGVQPAALAELDQVLGGMLSGKQVKRDKLGGVRPAAEILNLMSSSFEEQVISRVRAYDEELAQQIVDQMFVFDNLIDLDGQAIQRIIQEVDSNSLAIALKGTDEALREHFFSFMSNRAAEILRDDIQMRGPIRVTLVEAEQKAITQLARRLAERGEINLGHSEEDYV</sequence>
<keyword evidence="8 11" id="KW-0472">Membrane</keyword>
<dbReference type="InterPro" id="IPR000090">
    <property type="entry name" value="Flg_Motor_Flig"/>
</dbReference>
<keyword evidence="15" id="KW-0969">Cilium</keyword>
<dbReference type="NCBIfam" id="TIGR00207">
    <property type="entry name" value="fliG"/>
    <property type="match status" value="1"/>
</dbReference>
<dbReference type="RefSeq" id="WP_064123243.1">
    <property type="nucleotide sequence ID" value="NZ_CP015243.1"/>
</dbReference>
<dbReference type="Proteomes" id="UP000077875">
    <property type="component" value="Chromosome"/>
</dbReference>
<evidence type="ECO:0000313" key="15">
    <source>
        <dbReference type="EMBL" id="ANF58356.1"/>
    </source>
</evidence>
<dbReference type="AlphaFoldDB" id="A0A172YGW2"/>
<dbReference type="PRINTS" id="PR00954">
    <property type="entry name" value="FLGMOTORFLIG"/>
</dbReference>
<accession>A0A172YGW2</accession>
<dbReference type="Pfam" id="PF14841">
    <property type="entry name" value="FliG_M"/>
    <property type="match status" value="1"/>
</dbReference>
<keyword evidence="15" id="KW-0966">Cell projection</keyword>
<evidence type="ECO:0000256" key="7">
    <source>
        <dbReference type="ARBA" id="ARBA00022779"/>
    </source>
</evidence>
<dbReference type="EMBL" id="CP015243">
    <property type="protein sequence ID" value="ANF58356.1"/>
    <property type="molecule type" value="Genomic_DNA"/>
</dbReference>
<comment type="similarity">
    <text evidence="3 11">Belongs to the FliG family.</text>
</comment>
<reference evidence="15 16" key="1">
    <citation type="submission" date="2016-04" db="EMBL/GenBank/DDBJ databases">
        <title>Complete Genome Sequence of Halotalea alkalilenta IHB B 13600.</title>
        <authorList>
            <person name="Swarnkar M.K."/>
            <person name="Sharma A."/>
            <person name="Kaushal K."/>
            <person name="Soni R."/>
            <person name="Rana S."/>
            <person name="Singh A.K."/>
            <person name="Gulati A."/>
        </authorList>
    </citation>
    <scope>NUCLEOTIDE SEQUENCE [LARGE SCALE GENOMIC DNA]</scope>
    <source>
        <strain evidence="15 16">IHB B 13600</strain>
    </source>
</reference>
<dbReference type="InterPro" id="IPR023087">
    <property type="entry name" value="Flg_Motor_Flig_C"/>
</dbReference>
<feature type="domain" description="Flagellar motor switch protein FliG middle" evidence="13">
    <location>
        <begin position="122"/>
        <end position="191"/>
    </location>
</feature>
<evidence type="ECO:0000256" key="2">
    <source>
        <dbReference type="ARBA" id="ARBA00004515"/>
    </source>
</evidence>
<evidence type="ECO:0000256" key="3">
    <source>
        <dbReference type="ARBA" id="ARBA00010299"/>
    </source>
</evidence>
<dbReference type="STRING" id="376489.A5892_13480"/>
<dbReference type="SUPFAM" id="SSF48029">
    <property type="entry name" value="FliG"/>
    <property type="match status" value="2"/>
</dbReference>
<comment type="subcellular location">
    <subcellularLocation>
        <location evidence="1 11">Bacterial flagellum basal body</location>
    </subcellularLocation>
    <subcellularLocation>
        <location evidence="2 11">Cell inner membrane</location>
        <topology evidence="2 11">Peripheral membrane protein</topology>
        <orientation evidence="2 11">Cytoplasmic side</orientation>
    </subcellularLocation>
</comment>
<dbReference type="Pfam" id="PF14842">
    <property type="entry name" value="FliG_N"/>
    <property type="match status" value="1"/>
</dbReference>
<evidence type="ECO:0000259" key="14">
    <source>
        <dbReference type="Pfam" id="PF14842"/>
    </source>
</evidence>
<organism evidence="15 16">
    <name type="scientific">Halotalea alkalilenta</name>
    <dbReference type="NCBI Taxonomy" id="376489"/>
    <lineage>
        <taxon>Bacteria</taxon>
        <taxon>Pseudomonadati</taxon>
        <taxon>Pseudomonadota</taxon>
        <taxon>Gammaproteobacteria</taxon>
        <taxon>Oceanospirillales</taxon>
        <taxon>Halomonadaceae</taxon>
        <taxon>Halotalea</taxon>
    </lineage>
</organism>
<dbReference type="InterPro" id="IPR032779">
    <property type="entry name" value="FliG_M"/>
</dbReference>
<evidence type="ECO:0000256" key="8">
    <source>
        <dbReference type="ARBA" id="ARBA00023136"/>
    </source>
</evidence>
<dbReference type="PANTHER" id="PTHR30534">
    <property type="entry name" value="FLAGELLAR MOTOR SWITCH PROTEIN FLIG"/>
    <property type="match status" value="1"/>
</dbReference>
<evidence type="ECO:0000256" key="1">
    <source>
        <dbReference type="ARBA" id="ARBA00004117"/>
    </source>
</evidence>
<feature type="domain" description="Flagellar motor switch protein FliG C-terminal" evidence="12">
    <location>
        <begin position="224"/>
        <end position="329"/>
    </location>
</feature>
<dbReference type="FunFam" id="1.10.220.30:FF:000001">
    <property type="entry name" value="Flagellar motor switch protein FliG"/>
    <property type="match status" value="1"/>
</dbReference>
<protein>
    <recommendedName>
        <fullName evidence="4 11">Flagellar motor switch protein FliG</fullName>
    </recommendedName>
</protein>
<evidence type="ECO:0000259" key="13">
    <source>
        <dbReference type="Pfam" id="PF14841"/>
    </source>
</evidence>
<dbReference type="InterPro" id="IPR028263">
    <property type="entry name" value="FliG_N"/>
</dbReference>
<evidence type="ECO:0000256" key="6">
    <source>
        <dbReference type="ARBA" id="ARBA00022500"/>
    </source>
</evidence>
<dbReference type="KEGG" id="haa:A5892_13480"/>
<keyword evidence="11" id="KW-0997">Cell inner membrane</keyword>
<dbReference type="Gene3D" id="1.10.220.30">
    <property type="match status" value="3"/>
</dbReference>
<dbReference type="GO" id="GO:0009425">
    <property type="term" value="C:bacterial-type flagellum basal body"/>
    <property type="evidence" value="ECO:0007669"/>
    <property type="project" value="UniProtKB-SubCell"/>
</dbReference>
<dbReference type="GO" id="GO:0005886">
    <property type="term" value="C:plasma membrane"/>
    <property type="evidence" value="ECO:0007669"/>
    <property type="project" value="UniProtKB-SubCell"/>
</dbReference>
<dbReference type="PANTHER" id="PTHR30534:SF0">
    <property type="entry name" value="FLAGELLAR MOTOR SWITCH PROTEIN FLIG"/>
    <property type="match status" value="1"/>
</dbReference>
<evidence type="ECO:0000313" key="16">
    <source>
        <dbReference type="Proteomes" id="UP000077875"/>
    </source>
</evidence>